<dbReference type="AlphaFoldDB" id="A0A4R7SY35"/>
<dbReference type="InterPro" id="IPR029058">
    <property type="entry name" value="AB_hydrolase_fold"/>
</dbReference>
<dbReference type="PANTHER" id="PTHR43798:SF31">
    <property type="entry name" value="AB HYDROLASE SUPERFAMILY PROTEIN YCLE"/>
    <property type="match status" value="1"/>
</dbReference>
<accession>A0A4R7SY35</accession>
<name>A0A4R7SY35_9ACTN</name>
<evidence type="ECO:0000313" key="3">
    <source>
        <dbReference type="EMBL" id="TDU84280.1"/>
    </source>
</evidence>
<dbReference type="Gene3D" id="3.40.50.1820">
    <property type="entry name" value="alpha/beta hydrolase"/>
    <property type="match status" value="1"/>
</dbReference>
<feature type="domain" description="AB hydrolase-1" evidence="2">
    <location>
        <begin position="21"/>
        <end position="266"/>
    </location>
</feature>
<proteinExistence type="predicted"/>
<dbReference type="PANTHER" id="PTHR43798">
    <property type="entry name" value="MONOACYLGLYCEROL LIPASE"/>
    <property type="match status" value="1"/>
</dbReference>
<evidence type="ECO:0000313" key="4">
    <source>
        <dbReference type="Proteomes" id="UP000295151"/>
    </source>
</evidence>
<evidence type="ECO:0000259" key="2">
    <source>
        <dbReference type="Pfam" id="PF00561"/>
    </source>
</evidence>
<gene>
    <name evidence="3" type="ORF">EV138_6751</name>
</gene>
<dbReference type="GO" id="GO:0016787">
    <property type="term" value="F:hydrolase activity"/>
    <property type="evidence" value="ECO:0007669"/>
    <property type="project" value="UniProtKB-KW"/>
</dbReference>
<dbReference type="RefSeq" id="WP_133983941.1">
    <property type="nucleotide sequence ID" value="NZ_SOCE01000002.1"/>
</dbReference>
<organism evidence="3 4">
    <name type="scientific">Kribbella voronezhensis</name>
    <dbReference type="NCBI Taxonomy" id="2512212"/>
    <lineage>
        <taxon>Bacteria</taxon>
        <taxon>Bacillati</taxon>
        <taxon>Actinomycetota</taxon>
        <taxon>Actinomycetes</taxon>
        <taxon>Propionibacteriales</taxon>
        <taxon>Kribbellaceae</taxon>
        <taxon>Kribbella</taxon>
    </lineage>
</organism>
<dbReference type="OrthoDB" id="3771266at2"/>
<keyword evidence="4" id="KW-1185">Reference proteome</keyword>
<dbReference type="Proteomes" id="UP000295151">
    <property type="component" value="Unassembled WGS sequence"/>
</dbReference>
<dbReference type="EMBL" id="SOCE01000002">
    <property type="protein sequence ID" value="TDU84280.1"/>
    <property type="molecule type" value="Genomic_DNA"/>
</dbReference>
<sequence length="280" mass="29789">MPTFVAPDGTELCYHLVGEGPPLICIPGGMQDTVYLGDLGGLSAHRQLVLFELRGTGRSAVPADPASYRCDRLVGDVEALRQHLGLEQLDLLAHSGGTNLAQRYLEKHSARVAKLALITPSALATGIEVPGDARAAIAELRQDEPWYPEASAALNAMMAGNATADAMKSIAPFFYGRWDAAAEAHHAGEADHRNTDAFAVFVSDGAFDPPTTRAALAAFPHPVLLLAGEYDLNSPPSAVAALADVFPNPQYAVQPKTGHYPWLDDPTQFVKKVSTFLAGH</sequence>
<reference evidence="3 4" key="1">
    <citation type="submission" date="2019-03" db="EMBL/GenBank/DDBJ databases">
        <title>Genomic Encyclopedia of Type Strains, Phase III (KMG-III): the genomes of soil and plant-associated and newly described type strains.</title>
        <authorList>
            <person name="Whitman W."/>
        </authorList>
    </citation>
    <scope>NUCLEOTIDE SEQUENCE [LARGE SCALE GENOMIC DNA]</scope>
    <source>
        <strain evidence="3 4">VKM Ac-2575</strain>
    </source>
</reference>
<dbReference type="GO" id="GO:0016020">
    <property type="term" value="C:membrane"/>
    <property type="evidence" value="ECO:0007669"/>
    <property type="project" value="TreeGrafter"/>
</dbReference>
<dbReference type="InterPro" id="IPR000073">
    <property type="entry name" value="AB_hydrolase_1"/>
</dbReference>
<evidence type="ECO:0000256" key="1">
    <source>
        <dbReference type="ARBA" id="ARBA00022801"/>
    </source>
</evidence>
<comment type="caution">
    <text evidence="3">The sequence shown here is derived from an EMBL/GenBank/DDBJ whole genome shotgun (WGS) entry which is preliminary data.</text>
</comment>
<protein>
    <submittedName>
        <fullName evidence="3">Pimeloyl-ACP methyl ester carboxylesterase</fullName>
    </submittedName>
</protein>
<dbReference type="InterPro" id="IPR050266">
    <property type="entry name" value="AB_hydrolase_sf"/>
</dbReference>
<dbReference type="Pfam" id="PF00561">
    <property type="entry name" value="Abhydrolase_1"/>
    <property type="match status" value="1"/>
</dbReference>
<keyword evidence="1" id="KW-0378">Hydrolase</keyword>
<dbReference type="SUPFAM" id="SSF53474">
    <property type="entry name" value="alpha/beta-Hydrolases"/>
    <property type="match status" value="1"/>
</dbReference>